<sequence length="153" mass="17956">MQRMPDVRVWRTANEYQESATILLESGKGWSAAILAALALEIYLKSFLSQEVKIELEGDIFQTFKKTQRGHGLVDLFKRIPREFQDELLTEYSNLGYEHTLLERLERYNNLFFDARYFHEQNPITFVDNLVVKLAKDFRYLVANISKSENSVN</sequence>
<organism evidence="1 2">
    <name type="scientific">Shewanella colwelliana</name>
    <name type="common">Alteromonas colwelliana</name>
    <dbReference type="NCBI Taxonomy" id="23"/>
    <lineage>
        <taxon>Bacteria</taxon>
        <taxon>Pseudomonadati</taxon>
        <taxon>Pseudomonadota</taxon>
        <taxon>Gammaproteobacteria</taxon>
        <taxon>Alteromonadales</taxon>
        <taxon>Shewanellaceae</taxon>
        <taxon>Shewanella</taxon>
    </lineage>
</organism>
<dbReference type="RefSeq" id="WP_220756857.1">
    <property type="nucleotide sequence ID" value="NZ_BPEU01000013.1"/>
</dbReference>
<dbReference type="EMBL" id="BPEU01000013">
    <property type="protein sequence ID" value="GIU40847.1"/>
    <property type="molecule type" value="Genomic_DNA"/>
</dbReference>
<dbReference type="Proteomes" id="UP000773469">
    <property type="component" value="Unassembled WGS sequence"/>
</dbReference>
<name>A0ABQ4P068_SHECO</name>
<comment type="caution">
    <text evidence="1">The sequence shown here is derived from an EMBL/GenBank/DDBJ whole genome shotgun (WGS) entry which is preliminary data.</text>
</comment>
<accession>A0ABQ4P068</accession>
<protein>
    <recommendedName>
        <fullName evidence="3">HEPN domain-containing protein</fullName>
    </recommendedName>
</protein>
<evidence type="ECO:0000313" key="1">
    <source>
        <dbReference type="EMBL" id="GIU40847.1"/>
    </source>
</evidence>
<gene>
    <name evidence="1" type="ORF">TUM3794_19710</name>
</gene>
<evidence type="ECO:0008006" key="3">
    <source>
        <dbReference type="Google" id="ProtNLM"/>
    </source>
</evidence>
<evidence type="ECO:0000313" key="2">
    <source>
        <dbReference type="Proteomes" id="UP000773469"/>
    </source>
</evidence>
<keyword evidence="2" id="KW-1185">Reference proteome</keyword>
<dbReference type="Gene3D" id="1.20.120.330">
    <property type="entry name" value="Nucleotidyltransferases domain 2"/>
    <property type="match status" value="1"/>
</dbReference>
<proteinExistence type="predicted"/>
<reference evidence="1 2" key="1">
    <citation type="submission" date="2021-05" db="EMBL/GenBank/DDBJ databases">
        <title>Molecular characterization for Shewanella algae harboring chromosomal blaOXA-55-like strains isolated from clinical and environment sample.</title>
        <authorList>
            <person name="Ohama Y."/>
            <person name="Aoki K."/>
            <person name="Harada S."/>
            <person name="Moriya K."/>
            <person name="Ishii Y."/>
            <person name="Tateda K."/>
        </authorList>
    </citation>
    <scope>NUCLEOTIDE SEQUENCE [LARGE SCALE GENOMIC DNA]</scope>
    <source>
        <strain evidence="1 2">MBTL60-118</strain>
    </source>
</reference>